<dbReference type="AlphaFoldDB" id="A0A2G9RF01"/>
<evidence type="ECO:0000313" key="2">
    <source>
        <dbReference type="Proteomes" id="UP000228934"/>
    </source>
</evidence>
<gene>
    <name evidence="1" type="ORF">AB205_0048200</name>
</gene>
<name>A0A2G9RF01_AQUCT</name>
<organism evidence="1 2">
    <name type="scientific">Aquarana catesbeiana</name>
    <name type="common">American bullfrog</name>
    <name type="synonym">Rana catesbeiana</name>
    <dbReference type="NCBI Taxonomy" id="8400"/>
    <lineage>
        <taxon>Eukaryota</taxon>
        <taxon>Metazoa</taxon>
        <taxon>Chordata</taxon>
        <taxon>Craniata</taxon>
        <taxon>Vertebrata</taxon>
        <taxon>Euteleostomi</taxon>
        <taxon>Amphibia</taxon>
        <taxon>Batrachia</taxon>
        <taxon>Anura</taxon>
        <taxon>Neobatrachia</taxon>
        <taxon>Ranoidea</taxon>
        <taxon>Ranidae</taxon>
        <taxon>Aquarana</taxon>
    </lineage>
</organism>
<accession>A0A2G9RF01</accession>
<dbReference type="EMBL" id="KV947571">
    <property type="protein sequence ID" value="PIO26449.1"/>
    <property type="molecule type" value="Genomic_DNA"/>
</dbReference>
<protein>
    <submittedName>
        <fullName evidence="1">Uncharacterized protein</fullName>
    </submittedName>
</protein>
<reference evidence="2" key="1">
    <citation type="journal article" date="2017" name="Nat. Commun.">
        <title>The North American bullfrog draft genome provides insight into hormonal regulation of long noncoding RNA.</title>
        <authorList>
            <person name="Hammond S.A."/>
            <person name="Warren R.L."/>
            <person name="Vandervalk B.P."/>
            <person name="Kucuk E."/>
            <person name="Khan H."/>
            <person name="Gibb E.A."/>
            <person name="Pandoh P."/>
            <person name="Kirk H."/>
            <person name="Zhao Y."/>
            <person name="Jones M."/>
            <person name="Mungall A.J."/>
            <person name="Coope R."/>
            <person name="Pleasance S."/>
            <person name="Moore R.A."/>
            <person name="Holt R.A."/>
            <person name="Round J.M."/>
            <person name="Ohora S."/>
            <person name="Walle B.V."/>
            <person name="Veldhoen N."/>
            <person name="Helbing C.C."/>
            <person name="Birol I."/>
        </authorList>
    </citation>
    <scope>NUCLEOTIDE SEQUENCE [LARGE SCALE GENOMIC DNA]</scope>
</reference>
<dbReference type="Proteomes" id="UP000228934">
    <property type="component" value="Unassembled WGS sequence"/>
</dbReference>
<sequence>MYFCFEKICLKYFKSQILKMHTVCRHVLSAITGYQCTCFVGATPSSQLN</sequence>
<evidence type="ECO:0000313" key="1">
    <source>
        <dbReference type="EMBL" id="PIO26449.1"/>
    </source>
</evidence>
<proteinExistence type="predicted"/>
<keyword evidence="2" id="KW-1185">Reference proteome</keyword>